<dbReference type="Proteomes" id="UP001419084">
    <property type="component" value="Unassembled WGS sequence"/>
</dbReference>
<dbReference type="CDD" id="cd04859">
    <property type="entry name" value="Prim_Pol"/>
    <property type="match status" value="1"/>
</dbReference>
<proteinExistence type="predicted"/>
<dbReference type="EMBL" id="BRPJ01000101">
    <property type="protein sequence ID" value="GLB33029.1"/>
    <property type="molecule type" value="Genomic_DNA"/>
</dbReference>
<feature type="region of interest" description="Disordered" evidence="1">
    <location>
        <begin position="262"/>
        <end position="281"/>
    </location>
</feature>
<dbReference type="SMART" id="SM00943">
    <property type="entry name" value="Prim-Pol"/>
    <property type="match status" value="1"/>
</dbReference>
<organism evidence="3 4">
    <name type="scientific">Lacrimispora amygdalina</name>
    <dbReference type="NCBI Taxonomy" id="253257"/>
    <lineage>
        <taxon>Bacteria</taxon>
        <taxon>Bacillati</taxon>
        <taxon>Bacillota</taxon>
        <taxon>Clostridia</taxon>
        <taxon>Lachnospirales</taxon>
        <taxon>Lachnospiraceae</taxon>
        <taxon>Lacrimispora</taxon>
    </lineage>
</organism>
<dbReference type="RefSeq" id="WP_346066471.1">
    <property type="nucleotide sequence ID" value="NZ_BRPJ01000101.1"/>
</dbReference>
<dbReference type="InterPro" id="IPR015330">
    <property type="entry name" value="DNA_primase/pol_bifunc_N"/>
</dbReference>
<reference evidence="3 4" key="1">
    <citation type="journal article" date="2024" name="Int. J. Syst. Evol. Microbiol.">
        <title>Lacrimispora brassicae sp. nov. isolated from fermented cabbage, and proposal of Clostridium indicum Gundawar et al. 2019 and Clostridium methoxybenzovorans Mechichi et al. 1999 as heterotypic synonyms of Lacrimispora amygdalina (Parshina et al. 2003) Haas and Blanchard 2020 and Lacrimispora indolis (McClung and McCoy 1957) Haas and Blanchard 2020, respectively.</title>
        <authorList>
            <person name="Kobayashi H."/>
            <person name="Tanizawa Y."/>
            <person name="Sakamoto M."/>
            <person name="Ohkuma M."/>
            <person name="Tohno M."/>
        </authorList>
    </citation>
    <scope>NUCLEOTIDE SEQUENCE [LARGE SCALE GENOMIC DNA]</scope>
    <source>
        <strain evidence="3 4">DSM 12857</strain>
    </source>
</reference>
<dbReference type="Pfam" id="PF09250">
    <property type="entry name" value="Prim-Pol"/>
    <property type="match status" value="1"/>
</dbReference>
<gene>
    <name evidence="3" type="ORF">LAD12857_49520</name>
</gene>
<evidence type="ECO:0000313" key="3">
    <source>
        <dbReference type="EMBL" id="GLB33029.1"/>
    </source>
</evidence>
<dbReference type="Pfam" id="PF13481">
    <property type="entry name" value="AAA_25"/>
    <property type="match status" value="1"/>
</dbReference>
<evidence type="ECO:0000259" key="2">
    <source>
        <dbReference type="SMART" id="SM00943"/>
    </source>
</evidence>
<keyword evidence="4" id="KW-1185">Reference proteome</keyword>
<dbReference type="InterPro" id="IPR027417">
    <property type="entry name" value="P-loop_NTPase"/>
</dbReference>
<dbReference type="Gene3D" id="3.40.50.300">
    <property type="entry name" value="P-loop containing nucleotide triphosphate hydrolases"/>
    <property type="match status" value="1"/>
</dbReference>
<comment type="caution">
    <text evidence="3">The sequence shown here is derived from an EMBL/GenBank/DDBJ whole genome shotgun (WGS) entry which is preliminary data.</text>
</comment>
<sequence>MSDCMKNHALHYAGLGLAVFPIKPRSKQPLTTHGFKDASKDQQQIDQWWSRWPDANIGIATGSASGGLVVIDLDIDDSKGLDGRVTLREWETQHGNLPDETWTAITGRGGCHYFYHDTATVRNRTGIYKGIDVRGEGGYIVAPPSIHPNGNTYTWEHDPVLFPLAEANGIVFDFLCPSDGSQERMSFALPDKIMDGERTSAMVKLVCSQQAKGLSDEAIRAAVRAENEQKCVPPLTDRELEKEVFPAIMRYQKGTAPYQEKDFSRRSDWNAQPPKAKPGPVKLVSMDQVKEKEPEWLINDYIPKGQITVLAGDGGAGKTTIWCAIAAAVSSGAKCFLNQDNPFAGNCKAGKVLFFSSEDTAEYTLVSRLRKNGAKLENVLSLSLADDAFSEIKFDSERLEEIIKEYRPELVLFDPLQSFIPPNIQMGARNAMRACLNPLIGLGEQYGVTFIIVVHTNKQSGMWGRKRIADSADIWDIARSVLIAGEGNDGLRYLSQEKSNYGPLAQTVLFKLDSGKVEFESYTDKKDKDFVAAVSAATYQAPAREDAKAFILDYLKDGEKETSELDEMMKAQGVSKETLKRAKADLRKENQIFYFNRGYGSEKKFYCKLSAPIPSENLTE</sequence>
<evidence type="ECO:0000256" key="1">
    <source>
        <dbReference type="SAM" id="MobiDB-lite"/>
    </source>
</evidence>
<accession>A0ABQ5ME09</accession>
<protein>
    <recommendedName>
        <fullName evidence="2">DNA primase/polymerase bifunctional N-terminal domain-containing protein</fullName>
    </recommendedName>
</protein>
<name>A0ABQ5ME09_9FIRM</name>
<evidence type="ECO:0000313" key="4">
    <source>
        <dbReference type="Proteomes" id="UP001419084"/>
    </source>
</evidence>
<dbReference type="SUPFAM" id="SSF52540">
    <property type="entry name" value="P-loop containing nucleoside triphosphate hydrolases"/>
    <property type="match status" value="1"/>
</dbReference>
<feature type="domain" description="DNA primase/polymerase bifunctional N-terminal" evidence="2">
    <location>
        <begin position="9"/>
        <end position="168"/>
    </location>
</feature>
<dbReference type="SUPFAM" id="SSF56747">
    <property type="entry name" value="Prim-pol domain"/>
    <property type="match status" value="1"/>
</dbReference>